<feature type="transmembrane region" description="Helical" evidence="2">
    <location>
        <begin position="6"/>
        <end position="24"/>
    </location>
</feature>
<dbReference type="InterPro" id="IPR002656">
    <property type="entry name" value="Acyl_transf_3_dom"/>
</dbReference>
<dbReference type="GO" id="GO:0000271">
    <property type="term" value="P:polysaccharide biosynthetic process"/>
    <property type="evidence" value="ECO:0007669"/>
    <property type="project" value="TreeGrafter"/>
</dbReference>
<sequence length="376" mass="40523">MPVRLPTLTGLRAVAALMVFFVHVRGLQPARVQPEWSAVFGVGGAGVSFFFVLSGFVLAWTWGPVPPRIRDFYRRRAARVLPNHLVTWILGALLTLLAIVALGGGRPRASILAFLLGIPLLQAWVPVDLPGINGPAWTLSCEAFFYALLPFLVVPLRRTTERARWLVAGAMVAALVAVPLLVQVLGPQDESLRVWVVDVLPVARLPEFVLGCVLGLQVAAGTRVRCPLPASLVLAAAALVLVDLTGQSSYKQAITAVPFALVIVAGAQRDLRGGRSWLARPWPVRLGEWSFAFYLVHELVIRSLMLAVGPVPTPAAGLALAALALALSTVVAWQLHVRVEVPAERRWRGTRAPRAELASPLLDPDGERSDNSSGPR</sequence>
<feature type="transmembrane region" description="Helical" evidence="2">
    <location>
        <begin position="315"/>
        <end position="336"/>
    </location>
</feature>
<comment type="caution">
    <text evidence="4">The sequence shown here is derived from an EMBL/GenBank/DDBJ whole genome shotgun (WGS) entry which is preliminary data.</text>
</comment>
<dbReference type="Pfam" id="PF01757">
    <property type="entry name" value="Acyl_transf_3"/>
    <property type="match status" value="1"/>
</dbReference>
<dbReference type="EMBL" id="JAAGWE010000012">
    <property type="protein sequence ID" value="NEM05920.1"/>
    <property type="molecule type" value="Genomic_DNA"/>
</dbReference>
<keyword evidence="2" id="KW-0812">Transmembrane</keyword>
<name>A0A6P0GF99_9ACTN</name>
<dbReference type="GO" id="GO:0016020">
    <property type="term" value="C:membrane"/>
    <property type="evidence" value="ECO:0007669"/>
    <property type="project" value="TreeGrafter"/>
</dbReference>
<protein>
    <submittedName>
        <fullName evidence="4">Acyltransferase</fullName>
    </submittedName>
</protein>
<feature type="transmembrane region" description="Helical" evidence="2">
    <location>
        <begin position="80"/>
        <end position="102"/>
    </location>
</feature>
<dbReference type="PANTHER" id="PTHR23028">
    <property type="entry name" value="ACETYLTRANSFERASE"/>
    <property type="match status" value="1"/>
</dbReference>
<keyword evidence="4" id="KW-0808">Transferase</keyword>
<feature type="transmembrane region" description="Helical" evidence="2">
    <location>
        <begin position="137"/>
        <end position="156"/>
    </location>
</feature>
<evidence type="ECO:0000256" key="2">
    <source>
        <dbReference type="SAM" id="Phobius"/>
    </source>
</evidence>
<keyword evidence="2" id="KW-1133">Transmembrane helix</keyword>
<reference evidence="4 5" key="1">
    <citation type="submission" date="2019-12" db="EMBL/GenBank/DDBJ databases">
        <title>WGS of CPCC 203550 I12A-02606.</title>
        <authorList>
            <person name="Jiang Z."/>
        </authorList>
    </citation>
    <scope>NUCLEOTIDE SEQUENCE [LARGE SCALE GENOMIC DNA]</scope>
    <source>
        <strain evidence="4 5">I12A-02606</strain>
    </source>
</reference>
<feature type="region of interest" description="Disordered" evidence="1">
    <location>
        <begin position="355"/>
        <end position="376"/>
    </location>
</feature>
<organism evidence="4 5">
    <name type="scientific">Geodermatophilus normandii</name>
    <dbReference type="NCBI Taxonomy" id="1137989"/>
    <lineage>
        <taxon>Bacteria</taxon>
        <taxon>Bacillati</taxon>
        <taxon>Actinomycetota</taxon>
        <taxon>Actinomycetes</taxon>
        <taxon>Geodermatophilales</taxon>
        <taxon>Geodermatophilaceae</taxon>
        <taxon>Geodermatophilus</taxon>
    </lineage>
</organism>
<keyword evidence="2" id="KW-0472">Membrane</keyword>
<evidence type="ECO:0000259" key="3">
    <source>
        <dbReference type="Pfam" id="PF01757"/>
    </source>
</evidence>
<dbReference type="AlphaFoldDB" id="A0A6P0GF99"/>
<feature type="transmembrane region" description="Helical" evidence="2">
    <location>
        <begin position="36"/>
        <end position="60"/>
    </location>
</feature>
<gene>
    <name evidence="4" type="ORF">GCU54_07780</name>
</gene>
<proteinExistence type="predicted"/>
<accession>A0A6P0GF99</accession>
<dbReference type="InterPro" id="IPR050879">
    <property type="entry name" value="Acyltransferase_3"/>
</dbReference>
<dbReference type="RefSeq" id="WP_163476076.1">
    <property type="nucleotide sequence ID" value="NZ_JAAGWE010000012.1"/>
</dbReference>
<dbReference type="PANTHER" id="PTHR23028:SF131">
    <property type="entry name" value="BLR2367 PROTEIN"/>
    <property type="match status" value="1"/>
</dbReference>
<evidence type="ECO:0000313" key="4">
    <source>
        <dbReference type="EMBL" id="NEM05920.1"/>
    </source>
</evidence>
<keyword evidence="4" id="KW-0012">Acyltransferase</keyword>
<evidence type="ECO:0000313" key="5">
    <source>
        <dbReference type="Proteomes" id="UP000471126"/>
    </source>
</evidence>
<dbReference type="Proteomes" id="UP000471126">
    <property type="component" value="Unassembled WGS sequence"/>
</dbReference>
<dbReference type="GO" id="GO:0016747">
    <property type="term" value="F:acyltransferase activity, transferring groups other than amino-acyl groups"/>
    <property type="evidence" value="ECO:0007669"/>
    <property type="project" value="InterPro"/>
</dbReference>
<feature type="domain" description="Acyltransferase 3" evidence="3">
    <location>
        <begin position="8"/>
        <end position="333"/>
    </location>
</feature>
<evidence type="ECO:0000256" key="1">
    <source>
        <dbReference type="SAM" id="MobiDB-lite"/>
    </source>
</evidence>
<feature type="transmembrane region" description="Helical" evidence="2">
    <location>
        <begin position="163"/>
        <end position="182"/>
    </location>
</feature>